<dbReference type="NCBIfam" id="NF000595">
    <property type="entry name" value="PRK00015.1-3"/>
    <property type="match status" value="1"/>
</dbReference>
<dbReference type="Gene3D" id="3.30.420.10">
    <property type="entry name" value="Ribonuclease H-like superfamily/Ribonuclease H"/>
    <property type="match status" value="1"/>
</dbReference>
<dbReference type="RefSeq" id="WP_009494820.1">
    <property type="nucleotide sequence ID" value="NZ_AMZQ01000007.1"/>
</dbReference>
<keyword evidence="8 12" id="KW-0479">Metal-binding</keyword>
<dbReference type="GO" id="GO:0004523">
    <property type="term" value="F:RNA-DNA hybrid ribonuclease activity"/>
    <property type="evidence" value="ECO:0007669"/>
    <property type="project" value="UniProtKB-UniRule"/>
</dbReference>
<sequence length="189" mass="20921">MKNKFDAQICGIDEAGRGALAGPLAVAACVLKREIAGLNDSKKLTKKRRERLFREIIKNSDFLIVYFSNEQIDELGLSECLRRALRLFMTHFTNCELLYDGNANYGTGIKTMVGADGKVAQVSAASILAKVSRDALMRAWDGVHAGYGYATHKGYGTKAHLDAIARLGDSPLQRRSFRVKSFERGLFDE</sequence>
<dbReference type="GO" id="GO:0006298">
    <property type="term" value="P:mismatch repair"/>
    <property type="evidence" value="ECO:0007669"/>
    <property type="project" value="TreeGrafter"/>
</dbReference>
<evidence type="ECO:0000256" key="9">
    <source>
        <dbReference type="ARBA" id="ARBA00022759"/>
    </source>
</evidence>
<reference evidence="15 16" key="1">
    <citation type="journal article" date="2013" name="Genome Announc.">
        <title>Genome Sequence of Campylobacter showae UNSWCD, Isolated from a Patient with Crohn's Disease.</title>
        <authorList>
            <person name="Tay A.P."/>
            <person name="Kaakoush N.O."/>
            <person name="Deshpande N.P."/>
            <person name="Chen Z."/>
            <person name="Mitchell H."/>
            <person name="Wilkins M.R."/>
        </authorList>
    </citation>
    <scope>NUCLEOTIDE SEQUENCE [LARGE SCALE GENOMIC DNA]</scope>
    <source>
        <strain evidence="15 16">CSUNSWCD</strain>
    </source>
</reference>
<dbReference type="STRING" id="1244083.CSUNSWCD_1988"/>
<dbReference type="GO" id="GO:0043137">
    <property type="term" value="P:DNA replication, removal of RNA primer"/>
    <property type="evidence" value="ECO:0007669"/>
    <property type="project" value="TreeGrafter"/>
</dbReference>
<comment type="cofactor">
    <cofactor evidence="2">
        <name>Mg(2+)</name>
        <dbReference type="ChEBI" id="CHEBI:18420"/>
    </cofactor>
</comment>
<dbReference type="OrthoDB" id="9803420at2"/>
<dbReference type="PROSITE" id="PS51257">
    <property type="entry name" value="PROKAR_LIPOPROTEIN"/>
    <property type="match status" value="1"/>
</dbReference>
<keyword evidence="9 12" id="KW-0255">Endonuclease</keyword>
<dbReference type="InterPro" id="IPR022898">
    <property type="entry name" value="RNase_HII"/>
</dbReference>
<evidence type="ECO:0000313" key="16">
    <source>
        <dbReference type="Proteomes" id="UP000011939"/>
    </source>
</evidence>
<evidence type="ECO:0000256" key="3">
    <source>
        <dbReference type="ARBA" id="ARBA00004065"/>
    </source>
</evidence>
<comment type="function">
    <text evidence="3 13">Endonuclease that specifically degrades the RNA of RNA-DNA hybrids.</text>
</comment>
<feature type="binding site" evidence="12">
    <location>
        <position position="13"/>
    </location>
    <ligand>
        <name>a divalent metal cation</name>
        <dbReference type="ChEBI" id="CHEBI:60240"/>
    </ligand>
</feature>
<dbReference type="PANTHER" id="PTHR10954">
    <property type="entry name" value="RIBONUCLEASE H2 SUBUNIT A"/>
    <property type="match status" value="1"/>
</dbReference>
<gene>
    <name evidence="15" type="ORF">CSUNSWCD_1988</name>
</gene>
<keyword evidence="11" id="KW-0464">Manganese</keyword>
<dbReference type="PATRIC" id="fig|1244083.3.peg.1230"/>
<evidence type="ECO:0000256" key="11">
    <source>
        <dbReference type="ARBA" id="ARBA00023211"/>
    </source>
</evidence>
<dbReference type="EMBL" id="AMZQ01000007">
    <property type="protein sequence ID" value="EKU11362.1"/>
    <property type="molecule type" value="Genomic_DNA"/>
</dbReference>
<dbReference type="CDD" id="cd07182">
    <property type="entry name" value="RNase_HII_bacteria_HII_like"/>
    <property type="match status" value="1"/>
</dbReference>
<keyword evidence="7 12" id="KW-0540">Nuclease</keyword>
<comment type="subcellular location">
    <subcellularLocation>
        <location evidence="4">Cytoplasm</location>
    </subcellularLocation>
</comment>
<dbReference type="SUPFAM" id="SSF53098">
    <property type="entry name" value="Ribonuclease H-like"/>
    <property type="match status" value="1"/>
</dbReference>
<evidence type="ECO:0000256" key="12">
    <source>
        <dbReference type="PROSITE-ProRule" id="PRU01319"/>
    </source>
</evidence>
<comment type="caution">
    <text evidence="15">The sequence shown here is derived from an EMBL/GenBank/DDBJ whole genome shotgun (WGS) entry which is preliminary data.</text>
</comment>
<dbReference type="AlphaFoldDB" id="M5IFY5"/>
<evidence type="ECO:0000256" key="8">
    <source>
        <dbReference type="ARBA" id="ARBA00022723"/>
    </source>
</evidence>
<accession>M5IFY5</accession>
<protein>
    <recommendedName>
        <fullName evidence="13">Ribonuclease</fullName>
        <ecNumber evidence="13">3.1.26.4</ecNumber>
    </recommendedName>
</protein>
<dbReference type="Proteomes" id="UP000011939">
    <property type="component" value="Unassembled WGS sequence"/>
</dbReference>
<evidence type="ECO:0000256" key="13">
    <source>
        <dbReference type="RuleBase" id="RU003515"/>
    </source>
</evidence>
<dbReference type="InterPro" id="IPR012337">
    <property type="entry name" value="RNaseH-like_sf"/>
</dbReference>
<keyword evidence="10 12" id="KW-0378">Hydrolase</keyword>
<comment type="cofactor">
    <cofactor evidence="12">
        <name>Mn(2+)</name>
        <dbReference type="ChEBI" id="CHEBI:29035"/>
    </cofactor>
    <cofactor evidence="12">
        <name>Mg(2+)</name>
        <dbReference type="ChEBI" id="CHEBI:18420"/>
    </cofactor>
    <text evidence="12">Manganese or magnesium. Binds 1 divalent metal ion per monomer in the absence of substrate. May bind a second metal ion after substrate binding.</text>
</comment>
<feature type="binding site" evidence="12">
    <location>
        <position position="100"/>
    </location>
    <ligand>
        <name>a divalent metal cation</name>
        <dbReference type="ChEBI" id="CHEBI:60240"/>
    </ligand>
</feature>
<dbReference type="eggNOG" id="COG0164">
    <property type="taxonomic scope" value="Bacteria"/>
</dbReference>
<evidence type="ECO:0000256" key="6">
    <source>
        <dbReference type="ARBA" id="ARBA00022490"/>
    </source>
</evidence>
<dbReference type="GO" id="GO:0046872">
    <property type="term" value="F:metal ion binding"/>
    <property type="evidence" value="ECO:0007669"/>
    <property type="project" value="UniProtKB-KW"/>
</dbReference>
<dbReference type="GO" id="GO:0005737">
    <property type="term" value="C:cytoplasm"/>
    <property type="evidence" value="ECO:0007669"/>
    <property type="project" value="UniProtKB-SubCell"/>
</dbReference>
<dbReference type="PANTHER" id="PTHR10954:SF18">
    <property type="entry name" value="RIBONUCLEASE HII"/>
    <property type="match status" value="1"/>
</dbReference>
<feature type="binding site" evidence="12">
    <location>
        <position position="14"/>
    </location>
    <ligand>
        <name>a divalent metal cation</name>
        <dbReference type="ChEBI" id="CHEBI:60240"/>
    </ligand>
</feature>
<feature type="domain" description="RNase H type-2" evidence="14">
    <location>
        <begin position="7"/>
        <end position="188"/>
    </location>
</feature>
<evidence type="ECO:0000313" key="15">
    <source>
        <dbReference type="EMBL" id="EKU11362.1"/>
    </source>
</evidence>
<keyword evidence="6" id="KW-0963">Cytoplasm</keyword>
<evidence type="ECO:0000256" key="4">
    <source>
        <dbReference type="ARBA" id="ARBA00004496"/>
    </source>
</evidence>
<evidence type="ECO:0000256" key="2">
    <source>
        <dbReference type="ARBA" id="ARBA00001946"/>
    </source>
</evidence>
<evidence type="ECO:0000256" key="10">
    <source>
        <dbReference type="ARBA" id="ARBA00022801"/>
    </source>
</evidence>
<comment type="similarity">
    <text evidence="5 13">Belongs to the RNase HII family.</text>
</comment>
<evidence type="ECO:0000256" key="1">
    <source>
        <dbReference type="ARBA" id="ARBA00000077"/>
    </source>
</evidence>
<dbReference type="GO" id="GO:0003723">
    <property type="term" value="F:RNA binding"/>
    <property type="evidence" value="ECO:0007669"/>
    <property type="project" value="UniProtKB-UniRule"/>
</dbReference>
<dbReference type="InterPro" id="IPR036397">
    <property type="entry name" value="RNaseH_sf"/>
</dbReference>
<dbReference type="Pfam" id="PF01351">
    <property type="entry name" value="RNase_HII"/>
    <property type="match status" value="1"/>
</dbReference>
<evidence type="ECO:0000256" key="5">
    <source>
        <dbReference type="ARBA" id="ARBA00007383"/>
    </source>
</evidence>
<dbReference type="GO" id="GO:0032299">
    <property type="term" value="C:ribonuclease H2 complex"/>
    <property type="evidence" value="ECO:0007669"/>
    <property type="project" value="TreeGrafter"/>
</dbReference>
<evidence type="ECO:0000256" key="7">
    <source>
        <dbReference type="ARBA" id="ARBA00022722"/>
    </source>
</evidence>
<evidence type="ECO:0000259" key="14">
    <source>
        <dbReference type="PROSITE" id="PS51975"/>
    </source>
</evidence>
<dbReference type="PROSITE" id="PS51975">
    <property type="entry name" value="RNASE_H_2"/>
    <property type="match status" value="1"/>
</dbReference>
<dbReference type="InterPro" id="IPR024567">
    <property type="entry name" value="RNase_HII/HIII_dom"/>
</dbReference>
<dbReference type="InterPro" id="IPR001352">
    <property type="entry name" value="RNase_HII/HIII"/>
</dbReference>
<proteinExistence type="inferred from homology"/>
<comment type="catalytic activity">
    <reaction evidence="1 12 13">
        <text>Endonucleolytic cleavage to 5'-phosphomonoester.</text>
        <dbReference type="EC" id="3.1.26.4"/>
    </reaction>
</comment>
<dbReference type="EC" id="3.1.26.4" evidence="13"/>
<name>M5IFY5_9BACT</name>
<organism evidence="15 16">
    <name type="scientific">Campylobacter showae CSUNSWCD</name>
    <dbReference type="NCBI Taxonomy" id="1244083"/>
    <lineage>
        <taxon>Bacteria</taxon>
        <taxon>Pseudomonadati</taxon>
        <taxon>Campylobacterota</taxon>
        <taxon>Epsilonproteobacteria</taxon>
        <taxon>Campylobacterales</taxon>
        <taxon>Campylobacteraceae</taxon>
        <taxon>Campylobacter</taxon>
    </lineage>
</organism>